<sequence>DYIIFIISDSYDWYYDNRGIINIKIDKIE</sequence>
<comment type="caution">
    <text evidence="1">The sequence shown here is derived from an EMBL/GenBank/DDBJ whole genome shotgun (WGS) entry which is preliminary data.</text>
</comment>
<gene>
    <name evidence="1" type="ORF">S03H2_70515</name>
</gene>
<dbReference type="AlphaFoldDB" id="X1LJY4"/>
<accession>X1LJY4</accession>
<protein>
    <submittedName>
        <fullName evidence="1">Uncharacterized protein</fullName>
    </submittedName>
</protein>
<name>X1LJY4_9ZZZZ</name>
<organism evidence="1">
    <name type="scientific">marine sediment metagenome</name>
    <dbReference type="NCBI Taxonomy" id="412755"/>
    <lineage>
        <taxon>unclassified sequences</taxon>
        <taxon>metagenomes</taxon>
        <taxon>ecological metagenomes</taxon>
    </lineage>
</organism>
<dbReference type="EMBL" id="BARU01046886">
    <property type="protein sequence ID" value="GAH94438.1"/>
    <property type="molecule type" value="Genomic_DNA"/>
</dbReference>
<feature type="non-terminal residue" evidence="1">
    <location>
        <position position="1"/>
    </location>
</feature>
<proteinExistence type="predicted"/>
<reference evidence="1" key="1">
    <citation type="journal article" date="2014" name="Front. Microbiol.">
        <title>High frequency of phylogenetically diverse reductive dehalogenase-homologous genes in deep subseafloor sedimentary metagenomes.</title>
        <authorList>
            <person name="Kawai M."/>
            <person name="Futagami T."/>
            <person name="Toyoda A."/>
            <person name="Takaki Y."/>
            <person name="Nishi S."/>
            <person name="Hori S."/>
            <person name="Arai W."/>
            <person name="Tsubouchi T."/>
            <person name="Morono Y."/>
            <person name="Uchiyama I."/>
            <person name="Ito T."/>
            <person name="Fujiyama A."/>
            <person name="Inagaki F."/>
            <person name="Takami H."/>
        </authorList>
    </citation>
    <scope>NUCLEOTIDE SEQUENCE</scope>
    <source>
        <strain evidence="1">Expedition CK06-06</strain>
    </source>
</reference>
<evidence type="ECO:0000313" key="1">
    <source>
        <dbReference type="EMBL" id="GAH94438.1"/>
    </source>
</evidence>